<feature type="region of interest" description="Disordered" evidence="8">
    <location>
        <begin position="421"/>
        <end position="453"/>
    </location>
</feature>
<dbReference type="Proteomes" id="UP001168821">
    <property type="component" value="Unassembled WGS sequence"/>
</dbReference>
<protein>
    <recommendedName>
        <fullName evidence="11">Pre-mRNA-splicing factor CWC25-like protein</fullName>
    </recommendedName>
</protein>
<dbReference type="InterPro" id="IPR051376">
    <property type="entry name" value="CWC25_splicing_factor"/>
</dbReference>
<feature type="compositionally biased region" description="Basic and acidic residues" evidence="8">
    <location>
        <begin position="442"/>
        <end position="453"/>
    </location>
</feature>
<keyword evidence="7" id="KW-0539">Nucleus</keyword>
<evidence type="ECO:0000313" key="10">
    <source>
        <dbReference type="Proteomes" id="UP001168821"/>
    </source>
</evidence>
<feature type="region of interest" description="Disordered" evidence="8">
    <location>
        <begin position="102"/>
        <end position="148"/>
    </location>
</feature>
<feature type="compositionally biased region" description="Basic and acidic residues" evidence="8">
    <location>
        <begin position="338"/>
        <end position="354"/>
    </location>
</feature>
<dbReference type="GO" id="GO:0000398">
    <property type="term" value="P:mRNA splicing, via spliceosome"/>
    <property type="evidence" value="ECO:0007669"/>
    <property type="project" value="TreeGrafter"/>
</dbReference>
<comment type="subcellular location">
    <subcellularLocation>
        <location evidence="1">Nucleus</location>
    </subcellularLocation>
</comment>
<feature type="compositionally biased region" description="Basic residues" evidence="8">
    <location>
        <begin position="126"/>
        <end position="138"/>
    </location>
</feature>
<dbReference type="PANTHER" id="PTHR16196">
    <property type="entry name" value="CELL CYCLE CONTROL PROTEIN CWF25"/>
    <property type="match status" value="1"/>
</dbReference>
<evidence type="ECO:0000256" key="1">
    <source>
        <dbReference type="ARBA" id="ARBA00004123"/>
    </source>
</evidence>
<dbReference type="GO" id="GO:0005684">
    <property type="term" value="C:U2-type spliceosomal complex"/>
    <property type="evidence" value="ECO:0007669"/>
    <property type="project" value="TreeGrafter"/>
</dbReference>
<evidence type="ECO:0000313" key="9">
    <source>
        <dbReference type="EMBL" id="KAJ3654532.1"/>
    </source>
</evidence>
<feature type="compositionally biased region" description="Basic and acidic residues" evidence="8">
    <location>
        <begin position="261"/>
        <end position="275"/>
    </location>
</feature>
<gene>
    <name evidence="9" type="ORF">Zmor_013714</name>
</gene>
<evidence type="ECO:0000256" key="3">
    <source>
        <dbReference type="ARBA" id="ARBA00022664"/>
    </source>
</evidence>
<reference evidence="9" key="1">
    <citation type="journal article" date="2023" name="G3 (Bethesda)">
        <title>Whole genome assemblies of Zophobas morio and Tenebrio molitor.</title>
        <authorList>
            <person name="Kaur S."/>
            <person name="Stinson S.A."/>
            <person name="diCenzo G.C."/>
        </authorList>
    </citation>
    <scope>NUCLEOTIDE SEQUENCE</scope>
    <source>
        <strain evidence="9">QUZm001</strain>
    </source>
</reference>
<evidence type="ECO:0000256" key="7">
    <source>
        <dbReference type="ARBA" id="ARBA00023242"/>
    </source>
</evidence>
<keyword evidence="3" id="KW-0507">mRNA processing</keyword>
<evidence type="ECO:0000256" key="4">
    <source>
        <dbReference type="ARBA" id="ARBA00022728"/>
    </source>
</evidence>
<comment type="caution">
    <text evidence="9">The sequence shown here is derived from an EMBL/GenBank/DDBJ whole genome shotgun (WGS) entry which is preliminary data.</text>
</comment>
<dbReference type="Pfam" id="PF12542">
    <property type="entry name" value="CWC25"/>
    <property type="match status" value="1"/>
</dbReference>
<dbReference type="EMBL" id="JALNTZ010000004">
    <property type="protein sequence ID" value="KAJ3654532.1"/>
    <property type="molecule type" value="Genomic_DNA"/>
</dbReference>
<keyword evidence="5" id="KW-0175">Coiled coil</keyword>
<organism evidence="9 10">
    <name type="scientific">Zophobas morio</name>
    <dbReference type="NCBI Taxonomy" id="2755281"/>
    <lineage>
        <taxon>Eukaryota</taxon>
        <taxon>Metazoa</taxon>
        <taxon>Ecdysozoa</taxon>
        <taxon>Arthropoda</taxon>
        <taxon>Hexapoda</taxon>
        <taxon>Insecta</taxon>
        <taxon>Pterygota</taxon>
        <taxon>Neoptera</taxon>
        <taxon>Endopterygota</taxon>
        <taxon>Coleoptera</taxon>
        <taxon>Polyphaga</taxon>
        <taxon>Cucujiformia</taxon>
        <taxon>Tenebrionidae</taxon>
        <taxon>Zophobas</taxon>
    </lineage>
</organism>
<evidence type="ECO:0000256" key="2">
    <source>
        <dbReference type="ARBA" id="ARBA00006695"/>
    </source>
</evidence>
<dbReference type="PANTHER" id="PTHR16196:SF0">
    <property type="entry name" value="PRE-MRNA-SPLICING FACTOR CWC25 HOMOLOG"/>
    <property type="match status" value="1"/>
</dbReference>
<evidence type="ECO:0008006" key="11">
    <source>
        <dbReference type="Google" id="ProtNLM"/>
    </source>
</evidence>
<name>A0AA38MFB6_9CUCU</name>
<feature type="compositionally biased region" description="Basic and acidic residues" evidence="8">
    <location>
        <begin position="306"/>
        <end position="316"/>
    </location>
</feature>
<sequence length="453" mass="53551">MFNQNNEEEKKLDWMYKGPNSTVSREEYLLGRPVDKTLEQLNDEEKEKQKQQSLLPVPKNRVEHECIPPSIRDFNKLVQAEQVDLSTKLQEDPLVAIKKREEETRRQFLQNPVQLKKLQKALKAQQAKKKKKKKKKSKQSSDSDSDLDQKLAEKLLGKKSKKVSKKERQLDTILIHKFEALKDKLSESDLQDILSGQFTDCDDSSEEEKVKKSRKKREESSDESEEERKERRHRNVDRNKSKKRRDSSDEDNSKKKKSKGRERSKVNDRDKERRRNTGRNKSRSRSPPNKSSSESEPESRHRHSRHFDSDDSDSSKNRKMSYGLVSSDGKSIPLSRKLSSDKQDVKDKATKTKETTPPIQKRKAHKLTEEEKEKLRQQMMENAVWRDKERVHNVRKYREREEKEKKEQSFDPDFIHKQLLKSADSSSVESRIKSNLNKIQRSSRDMDRHFSRR</sequence>
<dbReference type="InterPro" id="IPR022209">
    <property type="entry name" value="CWC25"/>
</dbReference>
<keyword evidence="6" id="KW-0508">mRNA splicing</keyword>
<proteinExistence type="inferred from homology"/>
<accession>A0AA38MFB6</accession>
<evidence type="ECO:0000256" key="5">
    <source>
        <dbReference type="ARBA" id="ARBA00023054"/>
    </source>
</evidence>
<feature type="compositionally biased region" description="Basic and acidic residues" evidence="8">
    <location>
        <begin position="366"/>
        <end position="375"/>
    </location>
</feature>
<evidence type="ECO:0000256" key="8">
    <source>
        <dbReference type="SAM" id="MobiDB-lite"/>
    </source>
</evidence>
<evidence type="ECO:0000256" key="6">
    <source>
        <dbReference type="ARBA" id="ARBA00023187"/>
    </source>
</evidence>
<feature type="compositionally biased region" description="Polar residues" evidence="8">
    <location>
        <begin position="423"/>
        <end position="440"/>
    </location>
</feature>
<comment type="similarity">
    <text evidence="2">Belongs to the CWC25 family.</text>
</comment>
<keyword evidence="4" id="KW-0747">Spliceosome</keyword>
<keyword evidence="10" id="KW-1185">Reference proteome</keyword>
<dbReference type="AlphaFoldDB" id="A0AA38MFB6"/>
<feature type="region of interest" description="Disordered" evidence="8">
    <location>
        <begin position="195"/>
        <end position="375"/>
    </location>
</feature>
<feature type="compositionally biased region" description="Basic residues" evidence="8">
    <location>
        <begin position="230"/>
        <end position="245"/>
    </location>
</feature>
<feature type="compositionally biased region" description="Low complexity" evidence="8">
    <location>
        <begin position="285"/>
        <end position="294"/>
    </location>
</feature>